<reference evidence="8" key="1">
    <citation type="submission" date="2022-11" db="EMBL/GenBank/DDBJ databases">
        <title>Centuries of genome instability and evolution in soft-shell clam transmissible cancer (bioRxiv).</title>
        <authorList>
            <person name="Hart S.F.M."/>
            <person name="Yonemitsu M.A."/>
            <person name="Giersch R.M."/>
            <person name="Beal B.F."/>
            <person name="Arriagada G."/>
            <person name="Davis B.W."/>
            <person name="Ostrander E.A."/>
            <person name="Goff S.P."/>
            <person name="Metzger M.J."/>
        </authorList>
    </citation>
    <scope>NUCLEOTIDE SEQUENCE</scope>
    <source>
        <strain evidence="8">MELC-2E11</strain>
        <tissue evidence="8">Siphon/mantle</tissue>
    </source>
</reference>
<evidence type="ECO:0000259" key="6">
    <source>
        <dbReference type="PROSITE" id="PS00022"/>
    </source>
</evidence>
<feature type="domain" description="EGF-like" evidence="6 7">
    <location>
        <begin position="239"/>
        <end position="250"/>
    </location>
</feature>
<keyword evidence="9" id="KW-1185">Reference proteome</keyword>
<gene>
    <name evidence="8" type="ORF">MAR_013362</name>
</gene>
<dbReference type="CDD" id="cd00054">
    <property type="entry name" value="EGF_CA"/>
    <property type="match status" value="2"/>
</dbReference>
<keyword evidence="5" id="KW-0472">Membrane</keyword>
<name>A0ABY7FZM3_MYAAR</name>
<dbReference type="PANTHER" id="PTHR24049">
    <property type="entry name" value="CRUMBS FAMILY MEMBER"/>
    <property type="match status" value="1"/>
</dbReference>
<dbReference type="Gene3D" id="2.10.25.10">
    <property type="entry name" value="Laminin"/>
    <property type="match status" value="3"/>
</dbReference>
<evidence type="ECO:0000256" key="5">
    <source>
        <dbReference type="SAM" id="Phobius"/>
    </source>
</evidence>
<dbReference type="InterPro" id="IPR001881">
    <property type="entry name" value="EGF-like_Ca-bd_dom"/>
</dbReference>
<dbReference type="InterPro" id="IPR051022">
    <property type="entry name" value="Notch_Cell-Fate_Det"/>
</dbReference>
<sequence>MLTYPKDISMITLIELRMKDFTKKNHFVLLTPDLPTRSCSDKPKFLDPTPLQNDVLVYRPGDIVYLSFYATSRAATIRSFTLLDPPTNVRQSALRNDDRFRPDVYAIDITWSPVAADRGSKTICVEATDNFMMSTQHCVTLFVWDINPCDSLPCQNNGTCERQRYTDNYYCACVPDIDECEAQPCEHGGTCVDLVGSSVCLCKPGFTGTICQTGVDSCETLPCENDGICRYNESSGYMCECLDGWVGRNCGYRLENETFFLGNKTGMTDEYIHYSDCDCVLGSGRQEYCYMYTLNKHSGFGILAILLGILSSIILYFLFYCVFDGFHNRISQDRVQDEKDEASDKHPPQIEKSAPEKLDAPKQRRHHCWACEVKYNNAPAPLWYKKDYKRY</sequence>
<dbReference type="PROSITE" id="PS00022">
    <property type="entry name" value="EGF_1"/>
    <property type="match status" value="2"/>
</dbReference>
<evidence type="ECO:0000256" key="3">
    <source>
        <dbReference type="ARBA" id="ARBA00023157"/>
    </source>
</evidence>
<dbReference type="InterPro" id="IPR000742">
    <property type="entry name" value="EGF"/>
</dbReference>
<keyword evidence="3" id="KW-1015">Disulfide bond</keyword>
<keyword evidence="5" id="KW-0812">Transmembrane</keyword>
<protein>
    <submittedName>
        <fullName evidence="8">FBP1-like protein</fullName>
    </submittedName>
</protein>
<keyword evidence="1" id="KW-0245">EGF-like domain</keyword>
<keyword evidence="2" id="KW-0677">Repeat</keyword>
<keyword evidence="5" id="KW-1133">Transmembrane helix</keyword>
<dbReference type="SUPFAM" id="SSF57196">
    <property type="entry name" value="EGF/Laminin"/>
    <property type="match status" value="3"/>
</dbReference>
<feature type="domain" description="EGF-like" evidence="6 7">
    <location>
        <begin position="200"/>
        <end position="211"/>
    </location>
</feature>
<evidence type="ECO:0000256" key="4">
    <source>
        <dbReference type="SAM" id="MobiDB-lite"/>
    </source>
</evidence>
<dbReference type="PRINTS" id="PR00010">
    <property type="entry name" value="EGFBLOOD"/>
</dbReference>
<dbReference type="Pfam" id="PF00008">
    <property type="entry name" value="EGF"/>
    <property type="match status" value="1"/>
</dbReference>
<dbReference type="PROSITE" id="PS01186">
    <property type="entry name" value="EGF_2"/>
    <property type="match status" value="2"/>
</dbReference>
<dbReference type="Pfam" id="PF12661">
    <property type="entry name" value="hEGF"/>
    <property type="match status" value="1"/>
</dbReference>
<feature type="transmembrane region" description="Helical" evidence="5">
    <location>
        <begin position="299"/>
        <end position="323"/>
    </location>
</feature>
<feature type="region of interest" description="Disordered" evidence="4">
    <location>
        <begin position="337"/>
        <end position="362"/>
    </location>
</feature>
<dbReference type="Proteomes" id="UP001164746">
    <property type="component" value="Chromosome 15"/>
</dbReference>
<evidence type="ECO:0000256" key="2">
    <source>
        <dbReference type="ARBA" id="ARBA00022737"/>
    </source>
</evidence>
<dbReference type="SMART" id="SM00181">
    <property type="entry name" value="EGF"/>
    <property type="match status" value="3"/>
</dbReference>
<accession>A0ABY7FZM3</accession>
<dbReference type="EMBL" id="CP111026">
    <property type="protein sequence ID" value="WAR27658.1"/>
    <property type="molecule type" value="Genomic_DNA"/>
</dbReference>
<dbReference type="SMART" id="SM00179">
    <property type="entry name" value="EGF_CA"/>
    <property type="match status" value="3"/>
</dbReference>
<organism evidence="8 9">
    <name type="scientific">Mya arenaria</name>
    <name type="common">Soft-shell clam</name>
    <dbReference type="NCBI Taxonomy" id="6604"/>
    <lineage>
        <taxon>Eukaryota</taxon>
        <taxon>Metazoa</taxon>
        <taxon>Spiralia</taxon>
        <taxon>Lophotrochozoa</taxon>
        <taxon>Mollusca</taxon>
        <taxon>Bivalvia</taxon>
        <taxon>Autobranchia</taxon>
        <taxon>Heteroconchia</taxon>
        <taxon>Euheterodonta</taxon>
        <taxon>Imparidentia</taxon>
        <taxon>Neoheterodontei</taxon>
        <taxon>Myida</taxon>
        <taxon>Myoidea</taxon>
        <taxon>Myidae</taxon>
        <taxon>Mya</taxon>
    </lineage>
</organism>
<evidence type="ECO:0000259" key="7">
    <source>
        <dbReference type="PROSITE" id="PS01186"/>
    </source>
</evidence>
<evidence type="ECO:0000313" key="8">
    <source>
        <dbReference type="EMBL" id="WAR27658.1"/>
    </source>
</evidence>
<dbReference type="InterPro" id="IPR013032">
    <property type="entry name" value="EGF-like_CS"/>
</dbReference>
<evidence type="ECO:0000313" key="9">
    <source>
        <dbReference type="Proteomes" id="UP001164746"/>
    </source>
</evidence>
<evidence type="ECO:0000256" key="1">
    <source>
        <dbReference type="ARBA" id="ARBA00022536"/>
    </source>
</evidence>
<proteinExistence type="predicted"/>